<evidence type="ECO:0000256" key="3">
    <source>
        <dbReference type="ARBA" id="ARBA00022452"/>
    </source>
</evidence>
<evidence type="ECO:0000256" key="7">
    <source>
        <dbReference type="ARBA" id="ARBA00023136"/>
    </source>
</evidence>
<evidence type="ECO:0000256" key="4">
    <source>
        <dbReference type="ARBA" id="ARBA00022692"/>
    </source>
</evidence>
<keyword evidence="6 11" id="KW-0798">TonB box</keyword>
<evidence type="ECO:0000313" key="14">
    <source>
        <dbReference type="EMBL" id="MBA6155216.1"/>
    </source>
</evidence>
<evidence type="ECO:0000256" key="2">
    <source>
        <dbReference type="ARBA" id="ARBA00022448"/>
    </source>
</evidence>
<evidence type="ECO:0000256" key="9">
    <source>
        <dbReference type="ARBA" id="ARBA00023237"/>
    </source>
</evidence>
<dbReference type="EMBL" id="JACGLS010000001">
    <property type="protein sequence ID" value="MBA6155216.1"/>
    <property type="molecule type" value="Genomic_DNA"/>
</dbReference>
<comment type="subcellular location">
    <subcellularLocation>
        <location evidence="1 10">Cell outer membrane</location>
        <topology evidence="1 10">Multi-pass membrane protein</topology>
    </subcellularLocation>
</comment>
<dbReference type="SUPFAM" id="SSF56935">
    <property type="entry name" value="Porins"/>
    <property type="match status" value="1"/>
</dbReference>
<keyword evidence="15" id="KW-1185">Reference proteome</keyword>
<dbReference type="Pfam" id="PF13715">
    <property type="entry name" value="CarbopepD_reg_2"/>
    <property type="match status" value="1"/>
</dbReference>
<gene>
    <name evidence="14" type="ORF">H3Z83_01575</name>
</gene>
<dbReference type="AlphaFoldDB" id="A0A839ALE9"/>
<dbReference type="InterPro" id="IPR000531">
    <property type="entry name" value="Beta-barrel_TonB"/>
</dbReference>
<dbReference type="PANTHER" id="PTHR30069:SF29">
    <property type="entry name" value="HEMOGLOBIN AND HEMOGLOBIN-HAPTOGLOBIN-BINDING PROTEIN 1-RELATED"/>
    <property type="match status" value="1"/>
</dbReference>
<dbReference type="InterPro" id="IPR008969">
    <property type="entry name" value="CarboxyPept-like_regulatory"/>
</dbReference>
<dbReference type="PROSITE" id="PS52016">
    <property type="entry name" value="TONB_DEPENDENT_REC_3"/>
    <property type="match status" value="1"/>
</dbReference>
<keyword evidence="3 10" id="KW-1134">Transmembrane beta strand</keyword>
<dbReference type="RefSeq" id="WP_182123726.1">
    <property type="nucleotide sequence ID" value="NZ_JACGLS010000001.1"/>
</dbReference>
<dbReference type="InterPro" id="IPR012910">
    <property type="entry name" value="Plug_dom"/>
</dbReference>
<name>A0A839ALE9_9FLAO</name>
<dbReference type="SUPFAM" id="SSF49464">
    <property type="entry name" value="Carboxypeptidase regulatory domain-like"/>
    <property type="match status" value="1"/>
</dbReference>
<dbReference type="PANTHER" id="PTHR30069">
    <property type="entry name" value="TONB-DEPENDENT OUTER MEMBRANE RECEPTOR"/>
    <property type="match status" value="1"/>
</dbReference>
<keyword evidence="4 10" id="KW-0812">Transmembrane</keyword>
<proteinExistence type="inferred from homology"/>
<dbReference type="Pfam" id="PF00593">
    <property type="entry name" value="TonB_dep_Rec_b-barrel"/>
    <property type="match status" value="1"/>
</dbReference>
<evidence type="ECO:0000313" key="15">
    <source>
        <dbReference type="Proteomes" id="UP000563906"/>
    </source>
</evidence>
<dbReference type="Gene3D" id="2.170.130.10">
    <property type="entry name" value="TonB-dependent receptor, plug domain"/>
    <property type="match status" value="1"/>
</dbReference>
<keyword evidence="7 10" id="KW-0472">Membrane</keyword>
<dbReference type="GO" id="GO:0009279">
    <property type="term" value="C:cell outer membrane"/>
    <property type="evidence" value="ECO:0007669"/>
    <property type="project" value="UniProtKB-SubCell"/>
</dbReference>
<dbReference type="Proteomes" id="UP000563906">
    <property type="component" value="Unassembled WGS sequence"/>
</dbReference>
<comment type="caution">
    <text evidence="14">The sequence shown here is derived from an EMBL/GenBank/DDBJ whole genome shotgun (WGS) entry which is preliminary data.</text>
</comment>
<dbReference type="Pfam" id="PF07715">
    <property type="entry name" value="Plug"/>
    <property type="match status" value="1"/>
</dbReference>
<keyword evidence="2 10" id="KW-0813">Transport</keyword>
<feature type="domain" description="TonB-dependent receptor-like beta-barrel" evidence="12">
    <location>
        <begin position="304"/>
        <end position="675"/>
    </location>
</feature>
<evidence type="ECO:0000256" key="1">
    <source>
        <dbReference type="ARBA" id="ARBA00004571"/>
    </source>
</evidence>
<evidence type="ECO:0000256" key="11">
    <source>
        <dbReference type="RuleBase" id="RU003357"/>
    </source>
</evidence>
<dbReference type="GO" id="GO:0015344">
    <property type="term" value="F:siderophore uptake transmembrane transporter activity"/>
    <property type="evidence" value="ECO:0007669"/>
    <property type="project" value="TreeGrafter"/>
</dbReference>
<dbReference type="InterPro" id="IPR039426">
    <property type="entry name" value="TonB-dep_rcpt-like"/>
</dbReference>
<accession>A0A839ALE9</accession>
<evidence type="ECO:0000256" key="6">
    <source>
        <dbReference type="ARBA" id="ARBA00023077"/>
    </source>
</evidence>
<keyword evidence="8 14" id="KW-0675">Receptor</keyword>
<sequence>MIKNIVLTFVLGLFTINLLAQNSITIKVISDEKEPLPGASIFIKNTTIGSETNLDGLATINNIPDGIQTFVISFIGFETLEKTIEFPTQKPQIVIELHEDEESLEEVVIQSTRSKRSIAEIPTRIEVVGAEELGEKAVMNSVNIAMLLRESTGIQMQQTSANSANQSIRIQGLDGRFTQLLKDGFPLFGGFSSGLSIMQIPPLDLQQVEIIKGSSSTLYGGGAIAGLVNLVSKKPKEERDLSIMFDQTSRNGSTLNAFYSQRFNKFGLTLYGSGNLQKATDVNDDHFTDIPKVRSISFNPSFFYYPNEKEEIRLSLNASVEKRIGGDIDVINDNMSTEHNFFEENKSQRYASQITYNKEISENKSLTLKNSVSYFKRDLILSNFQFKGNQIATFTEGTYNLYKDNSDWVFGGNIITENFEEEKTTNLDRSYNQFTVGGFAQNNWKFSENMTLESGLRTDYNNNYGTFVLPRVSLFIKYNEAVSSRVGGGLGYKLPTIFTEDAELRSYQNVLPINVNNFKAETSIGFNADVNYKTKIFNDNVSMSFNQLVFYTQLKNSLLLEQNGVNYEFANATNALNSYGAETNLKFKYKDFVLFTNYAYNNVELNNTQKALTPKHSVGGVLMYEVHDKWRIGYEAYYKSSQLRNDLTTTPNYWIMGFMVMRTFGKVSLYANFENFTDTKQQNYQSMVMPPHNNPSFTDIWAPTDGFIFNTGILIKL</sequence>
<dbReference type="InterPro" id="IPR037066">
    <property type="entry name" value="Plug_dom_sf"/>
</dbReference>
<keyword evidence="5" id="KW-0732">Signal</keyword>
<dbReference type="Gene3D" id="2.40.170.20">
    <property type="entry name" value="TonB-dependent receptor, beta-barrel domain"/>
    <property type="match status" value="1"/>
</dbReference>
<evidence type="ECO:0000256" key="8">
    <source>
        <dbReference type="ARBA" id="ARBA00023170"/>
    </source>
</evidence>
<dbReference type="GO" id="GO:0044718">
    <property type="term" value="P:siderophore transmembrane transport"/>
    <property type="evidence" value="ECO:0007669"/>
    <property type="project" value="TreeGrafter"/>
</dbReference>
<reference evidence="14 15" key="1">
    <citation type="submission" date="2020-07" db="EMBL/GenBank/DDBJ databases">
        <title>Bacterium isolated from marine sediment.</title>
        <authorList>
            <person name="Shang D."/>
            <person name="Du Z.-J."/>
        </authorList>
    </citation>
    <scope>NUCLEOTIDE SEQUENCE [LARGE SCALE GENOMIC DNA]</scope>
    <source>
        <strain evidence="14 15">S7007</strain>
    </source>
</reference>
<evidence type="ECO:0000256" key="10">
    <source>
        <dbReference type="PROSITE-ProRule" id="PRU01360"/>
    </source>
</evidence>
<keyword evidence="9 10" id="KW-0998">Cell outer membrane</keyword>
<feature type="domain" description="TonB-dependent receptor plug" evidence="13">
    <location>
        <begin position="119"/>
        <end position="226"/>
    </location>
</feature>
<evidence type="ECO:0000259" key="12">
    <source>
        <dbReference type="Pfam" id="PF00593"/>
    </source>
</evidence>
<dbReference type="InterPro" id="IPR036942">
    <property type="entry name" value="Beta-barrel_TonB_sf"/>
</dbReference>
<organism evidence="14 15">
    <name type="scientific">Tenacibaculum pelagium</name>
    <dbReference type="NCBI Taxonomy" id="2759527"/>
    <lineage>
        <taxon>Bacteria</taxon>
        <taxon>Pseudomonadati</taxon>
        <taxon>Bacteroidota</taxon>
        <taxon>Flavobacteriia</taxon>
        <taxon>Flavobacteriales</taxon>
        <taxon>Flavobacteriaceae</taxon>
        <taxon>Tenacibaculum</taxon>
    </lineage>
</organism>
<comment type="similarity">
    <text evidence="10 11">Belongs to the TonB-dependent receptor family.</text>
</comment>
<evidence type="ECO:0000259" key="13">
    <source>
        <dbReference type="Pfam" id="PF07715"/>
    </source>
</evidence>
<protein>
    <submittedName>
        <fullName evidence="14">TonB-dependent receptor</fullName>
    </submittedName>
</protein>
<evidence type="ECO:0000256" key="5">
    <source>
        <dbReference type="ARBA" id="ARBA00022729"/>
    </source>
</evidence>